<evidence type="ECO:0000313" key="4">
    <source>
        <dbReference type="EMBL" id="KAG2209786.1"/>
    </source>
</evidence>
<dbReference type="CDD" id="cd21044">
    <property type="entry name" value="Rab11BD_RAB3IP_like"/>
    <property type="match status" value="1"/>
</dbReference>
<dbReference type="Pfam" id="PF25555">
    <property type="entry name" value="RAB3A-like_C"/>
    <property type="match status" value="1"/>
</dbReference>
<dbReference type="GO" id="GO:0005085">
    <property type="term" value="F:guanyl-nucleotide exchange factor activity"/>
    <property type="evidence" value="ECO:0007669"/>
    <property type="project" value="InterPro"/>
</dbReference>
<evidence type="ECO:0000256" key="2">
    <source>
        <dbReference type="SAM" id="Coils"/>
    </source>
</evidence>
<dbReference type="Gene3D" id="6.10.140.910">
    <property type="match status" value="1"/>
</dbReference>
<dbReference type="SUPFAM" id="SSF144284">
    <property type="entry name" value="Sec2 N-terminal region"/>
    <property type="match status" value="1"/>
</dbReference>
<proteinExistence type="predicted"/>
<keyword evidence="5" id="KW-1185">Reference proteome</keyword>
<dbReference type="GO" id="GO:0070319">
    <property type="term" value="C:Golgi to plasma membrane transport vesicle"/>
    <property type="evidence" value="ECO:0007669"/>
    <property type="project" value="TreeGrafter"/>
</dbReference>
<dbReference type="OrthoDB" id="5560525at2759"/>
<dbReference type="EMBL" id="JAEPRD010000014">
    <property type="protein sequence ID" value="KAG2209786.1"/>
    <property type="molecule type" value="Genomic_DNA"/>
</dbReference>
<reference evidence="4" key="1">
    <citation type="submission" date="2020-12" db="EMBL/GenBank/DDBJ databases">
        <title>Metabolic potential, ecology and presence of endohyphal bacteria is reflected in genomic diversity of Mucoromycotina.</title>
        <authorList>
            <person name="Muszewska A."/>
            <person name="Okrasinska A."/>
            <person name="Steczkiewicz K."/>
            <person name="Drgas O."/>
            <person name="Orlowska M."/>
            <person name="Perlinska-Lenart U."/>
            <person name="Aleksandrzak-Piekarczyk T."/>
            <person name="Szatraj K."/>
            <person name="Zielenkiewicz U."/>
            <person name="Pilsyk S."/>
            <person name="Malc E."/>
            <person name="Mieczkowski P."/>
            <person name="Kruszewska J.S."/>
            <person name="Biernat P."/>
            <person name="Pawlowska J."/>
        </authorList>
    </citation>
    <scope>NUCLEOTIDE SEQUENCE</scope>
    <source>
        <strain evidence="4">WA0000017839</strain>
    </source>
</reference>
<comment type="caution">
    <text evidence="4">The sequence shown here is derived from an EMBL/GenBank/DDBJ whole genome shotgun (WGS) entry which is preliminary data.</text>
</comment>
<feature type="domain" description="GDP/GTP exchange factor Sec2 N-terminal" evidence="3">
    <location>
        <begin position="62"/>
        <end position="189"/>
    </location>
</feature>
<evidence type="ECO:0000313" key="5">
    <source>
        <dbReference type="Proteomes" id="UP000603453"/>
    </source>
</evidence>
<sequence>MDPVIFINCYPSDDNLSVPITLKPLPALLAPPTPIHGEGSQSSFFSSASSISNLTAVAHDRNNSLAEETVLKEEYTYNPPNNTAYYTVIQKQSQEIQELRHEIIHLNQKYIDQIDRIQIAEKAQFQVESELEDLSLRLFEQANKMVAEEKKARYVAEKKLMQMERELSTVHQELSDERAQLNELRRRFEEDGEQQNYYHPSDMSNTDTVPPVVLCVSPSPMSMIDSTNVFLDDAWLGLFKDFLTLAPKTSMEAIHRLPFLKQCLELDIEPCLRFGNTTRSRLSIKKVLDAVMREPCLIESDTPKKRHSHDHLSTNTTTATMKQTVRRSSFAFGSFKFRSTTGEEEEHMCYACGTTMHLDLFRFRLKEQDSESYLIDRACRDRLVAVCDFYVFIRHVRSGLQSQRTIQSLFQECIWLKLCMFWARSGVHHYIKDSFTK</sequence>
<dbReference type="PANTHER" id="PTHR14430">
    <property type="entry name" value="RABIN3-RELATED"/>
    <property type="match status" value="1"/>
</dbReference>
<dbReference type="PANTHER" id="PTHR14430:SF0">
    <property type="entry name" value="SEC2P DOMAIN-CONTAINING PROTEIN"/>
    <property type="match status" value="1"/>
</dbReference>
<evidence type="ECO:0000256" key="1">
    <source>
        <dbReference type="ARBA" id="ARBA00023054"/>
    </source>
</evidence>
<name>A0A8H7REN9_9FUNG</name>
<dbReference type="GO" id="GO:0051286">
    <property type="term" value="C:cell tip"/>
    <property type="evidence" value="ECO:0007669"/>
    <property type="project" value="TreeGrafter"/>
</dbReference>
<keyword evidence="1 2" id="KW-0175">Coiled coil</keyword>
<dbReference type="InterPro" id="IPR009449">
    <property type="entry name" value="Sec2_N"/>
</dbReference>
<gene>
    <name evidence="4" type="ORF">INT47_001934</name>
</gene>
<feature type="coiled-coil region" evidence="2">
    <location>
        <begin position="146"/>
        <end position="194"/>
    </location>
</feature>
<dbReference type="AlphaFoldDB" id="A0A8H7REN9"/>
<accession>A0A8H7REN9</accession>
<organism evidence="4 5">
    <name type="scientific">Mucor saturninus</name>
    <dbReference type="NCBI Taxonomy" id="64648"/>
    <lineage>
        <taxon>Eukaryota</taxon>
        <taxon>Fungi</taxon>
        <taxon>Fungi incertae sedis</taxon>
        <taxon>Mucoromycota</taxon>
        <taxon>Mucoromycotina</taxon>
        <taxon>Mucoromycetes</taxon>
        <taxon>Mucorales</taxon>
        <taxon>Mucorineae</taxon>
        <taxon>Mucoraceae</taxon>
        <taxon>Mucor</taxon>
    </lineage>
</organism>
<dbReference type="GO" id="GO:0006887">
    <property type="term" value="P:exocytosis"/>
    <property type="evidence" value="ECO:0007669"/>
    <property type="project" value="TreeGrafter"/>
</dbReference>
<dbReference type="Pfam" id="PF06428">
    <property type="entry name" value="Sec2p"/>
    <property type="match status" value="1"/>
</dbReference>
<dbReference type="Proteomes" id="UP000603453">
    <property type="component" value="Unassembled WGS sequence"/>
</dbReference>
<dbReference type="InterPro" id="IPR040351">
    <property type="entry name" value="RAB3IL/RAB3IP/Sec2"/>
</dbReference>
<protein>
    <recommendedName>
        <fullName evidence="3">GDP/GTP exchange factor Sec2 N-terminal domain-containing protein</fullName>
    </recommendedName>
</protein>
<evidence type="ECO:0000259" key="3">
    <source>
        <dbReference type="Pfam" id="PF06428"/>
    </source>
</evidence>